<keyword evidence="3" id="KW-1185">Reference proteome</keyword>
<dbReference type="SUPFAM" id="SSF53271">
    <property type="entry name" value="PRTase-like"/>
    <property type="match status" value="1"/>
</dbReference>
<evidence type="ECO:0000256" key="1">
    <source>
        <dbReference type="ARBA" id="ARBA00008007"/>
    </source>
</evidence>
<accession>A0ABX2F0H6</accession>
<dbReference type="GO" id="GO:0016757">
    <property type="term" value="F:glycosyltransferase activity"/>
    <property type="evidence" value="ECO:0007669"/>
    <property type="project" value="UniProtKB-KW"/>
</dbReference>
<dbReference type="Proteomes" id="UP000763557">
    <property type="component" value="Unassembled WGS sequence"/>
</dbReference>
<dbReference type="InterPro" id="IPR051910">
    <property type="entry name" value="ComF/GntX_DNA_util-trans"/>
</dbReference>
<organism evidence="2 3">
    <name type="scientific">Kibdelosporangium persicum</name>
    <dbReference type="NCBI Taxonomy" id="2698649"/>
    <lineage>
        <taxon>Bacteria</taxon>
        <taxon>Bacillati</taxon>
        <taxon>Actinomycetota</taxon>
        <taxon>Actinomycetes</taxon>
        <taxon>Pseudonocardiales</taxon>
        <taxon>Pseudonocardiaceae</taxon>
        <taxon>Kibdelosporangium</taxon>
    </lineage>
</organism>
<dbReference type="PANTHER" id="PTHR47505">
    <property type="entry name" value="DNA UTILIZATION PROTEIN YHGH"/>
    <property type="match status" value="1"/>
</dbReference>
<dbReference type="CDD" id="cd06223">
    <property type="entry name" value="PRTases_typeI"/>
    <property type="match status" value="1"/>
</dbReference>
<dbReference type="InterPro" id="IPR029057">
    <property type="entry name" value="PRTase-like"/>
</dbReference>
<sequence>MYALTEYAGSARKAVIAYKERGRRELAPCFGRLLTEALPRLPEADLVPVPSRRRAVRKRGYDHMALIAGYADATVRPILRLDRGARDSVGLDADARAENLSGRVSCEPTGASVILVDDVITTGATAAACCSALSQAGARVVAVLALTAT</sequence>
<dbReference type="InterPro" id="IPR000836">
    <property type="entry name" value="PRTase_dom"/>
</dbReference>
<dbReference type="EMBL" id="JAAATY010000004">
    <property type="protein sequence ID" value="NRN64823.1"/>
    <property type="molecule type" value="Genomic_DNA"/>
</dbReference>
<evidence type="ECO:0000313" key="2">
    <source>
        <dbReference type="EMBL" id="NRN64823.1"/>
    </source>
</evidence>
<reference evidence="2 3" key="1">
    <citation type="submission" date="2020-01" db="EMBL/GenBank/DDBJ databases">
        <title>Kibdelosporangium persica a novel Actinomycetes from a hot desert in Iran.</title>
        <authorList>
            <person name="Safaei N."/>
            <person name="Zaburannyi N."/>
            <person name="Mueller R."/>
            <person name="Wink J."/>
        </authorList>
    </citation>
    <scope>NUCLEOTIDE SEQUENCE [LARGE SCALE GENOMIC DNA]</scope>
    <source>
        <strain evidence="2 3">4NS15</strain>
    </source>
</reference>
<dbReference type="Gene3D" id="3.40.50.2020">
    <property type="match status" value="1"/>
</dbReference>
<name>A0ABX2F0H6_9PSEU</name>
<keyword evidence="2" id="KW-0808">Transferase</keyword>
<proteinExistence type="inferred from homology"/>
<comment type="similarity">
    <text evidence="1">Belongs to the ComF/GntX family.</text>
</comment>
<keyword evidence="2" id="KW-0328">Glycosyltransferase</keyword>
<dbReference type="PANTHER" id="PTHR47505:SF1">
    <property type="entry name" value="DNA UTILIZATION PROTEIN YHGH"/>
    <property type="match status" value="1"/>
</dbReference>
<protein>
    <submittedName>
        <fullName evidence="2">Competence protein F-like, phosphoribosyltransferase domain protein YhgH</fullName>
    </submittedName>
</protein>
<evidence type="ECO:0000313" key="3">
    <source>
        <dbReference type="Proteomes" id="UP000763557"/>
    </source>
</evidence>
<gene>
    <name evidence="2" type="ORF">GC106_20290</name>
</gene>
<comment type="caution">
    <text evidence="2">The sequence shown here is derived from an EMBL/GenBank/DDBJ whole genome shotgun (WGS) entry which is preliminary data.</text>
</comment>